<sequence>MKYFCLWIVVLTIGPWLTQSGIVQAAPRQLFAADSTQPTSIRGRVSELVNAKQVPLVGATVQWANTSVGTLTDDTGHFQLPFQTTANRLIVSYVGYQSDTITVTSPTTEVAVTLRSTRTLQEVTVSGAPGQIDRINPIQTEFINQRTLAKAACCNLSESFETNASVSVSYSDAVTGAKQIQFLGLGGQYVQTNVENIPTVRGLATTFGLNYIPGTWITSIDVGKGAGSVVNGYESMSGQMNVELQKPDDANKLFLNAYANSFGRFEGNINWSKVLSTKKSEPEYLWPGLTQKPIAPTAKWSVGILGHASTLRTEIDQNNDGFRDLPLYRQLNLINRYKYNSDRFMAQFGVKALYEDRDGGQLSRFGDNRYKFGNTTKRLEFFSKTAILYPNKPYQGLGLIINGVHHDQTAVIGFRPYTGQQRTIYANLIYQNIIGNTNHAYKAGLSYLLDDYREELGSLITKRTESVPGIFAEYTYTYPEKLTLVLGGRFDYHNLFGPQWTPRAHLKYNVNRDLTVRVSGGRGFRVANPISENMGFLVSSRAVFMYENQTAGPYVNWQLGPRKPEVSWNYGISLTQDFTLLGKKASLVLDYYRTDFQNQLVVNVENSSRIYFYNLNDEYHHGRSFANSFQAELNVQPARRFDVKLAYRLFDTRQSTAMPAGDTLLLPRMMVARERVLLNVAYALPFDKWKFDATLQWNGPRRIHYLREGYVHPSNENVPTDYSPSFANLNAQLSRAFRSGLEFYVGGENLTGFRQLNPIFDASNPYGPDFDAAGRAWGPVTGRMIYVGFRFKPVN</sequence>
<keyword evidence="8 14" id="KW-0675">Receptor</keyword>
<evidence type="ECO:0000259" key="12">
    <source>
        <dbReference type="Pfam" id="PF00593"/>
    </source>
</evidence>
<keyword evidence="15" id="KW-1185">Reference proteome</keyword>
<dbReference type="Gene3D" id="2.60.40.1120">
    <property type="entry name" value="Carboxypeptidase-like, regulatory domain"/>
    <property type="match status" value="1"/>
</dbReference>
<evidence type="ECO:0000256" key="10">
    <source>
        <dbReference type="PROSITE-ProRule" id="PRU01360"/>
    </source>
</evidence>
<evidence type="ECO:0000313" key="14">
    <source>
        <dbReference type="EMBL" id="QMW06078.1"/>
    </source>
</evidence>
<reference evidence="14 15" key="1">
    <citation type="submission" date="2020-07" db="EMBL/GenBank/DDBJ databases">
        <title>Spirosoma foliorum sp. nov., isolated from the leaves on the Nejang mountain Korea, Republic of.</title>
        <authorList>
            <person name="Ho H."/>
            <person name="Lee Y.-J."/>
            <person name="Nurcahyanto D.-A."/>
            <person name="Kim S.-G."/>
        </authorList>
    </citation>
    <scope>NUCLEOTIDE SEQUENCE [LARGE SCALE GENOMIC DNA]</scope>
    <source>
        <strain evidence="14 15">PL0136</strain>
    </source>
</reference>
<dbReference type="Pfam" id="PF13715">
    <property type="entry name" value="CarbopepD_reg_2"/>
    <property type="match status" value="1"/>
</dbReference>
<evidence type="ECO:0000256" key="7">
    <source>
        <dbReference type="ARBA" id="ARBA00023136"/>
    </source>
</evidence>
<name>A0A7G5H4N6_9BACT</name>
<dbReference type="GO" id="GO:0009279">
    <property type="term" value="C:cell outer membrane"/>
    <property type="evidence" value="ECO:0007669"/>
    <property type="project" value="UniProtKB-SubCell"/>
</dbReference>
<evidence type="ECO:0000256" key="11">
    <source>
        <dbReference type="RuleBase" id="RU003357"/>
    </source>
</evidence>
<keyword evidence="6 11" id="KW-0798">TonB box</keyword>
<evidence type="ECO:0000259" key="13">
    <source>
        <dbReference type="Pfam" id="PF07715"/>
    </source>
</evidence>
<evidence type="ECO:0000256" key="1">
    <source>
        <dbReference type="ARBA" id="ARBA00004571"/>
    </source>
</evidence>
<keyword evidence="4 10" id="KW-0812">Transmembrane</keyword>
<evidence type="ECO:0000256" key="8">
    <source>
        <dbReference type="ARBA" id="ARBA00023170"/>
    </source>
</evidence>
<keyword evidence="9 10" id="KW-0998">Cell outer membrane</keyword>
<evidence type="ECO:0000256" key="4">
    <source>
        <dbReference type="ARBA" id="ARBA00022692"/>
    </source>
</evidence>
<dbReference type="RefSeq" id="WP_182463450.1">
    <property type="nucleotide sequence ID" value="NZ_CP059732.1"/>
</dbReference>
<dbReference type="InterPro" id="IPR000531">
    <property type="entry name" value="Beta-barrel_TonB"/>
</dbReference>
<feature type="domain" description="TonB-dependent receptor plug" evidence="13">
    <location>
        <begin position="138"/>
        <end position="238"/>
    </location>
</feature>
<evidence type="ECO:0000256" key="3">
    <source>
        <dbReference type="ARBA" id="ARBA00022452"/>
    </source>
</evidence>
<keyword evidence="3 10" id="KW-1134">Transmembrane beta strand</keyword>
<dbReference type="PROSITE" id="PS52016">
    <property type="entry name" value="TONB_DEPENDENT_REC_3"/>
    <property type="match status" value="1"/>
</dbReference>
<dbReference type="GO" id="GO:0015344">
    <property type="term" value="F:siderophore uptake transmembrane transporter activity"/>
    <property type="evidence" value="ECO:0007669"/>
    <property type="project" value="TreeGrafter"/>
</dbReference>
<keyword evidence="2 10" id="KW-0813">Transport</keyword>
<comment type="similarity">
    <text evidence="10 11">Belongs to the TonB-dependent receptor family.</text>
</comment>
<evidence type="ECO:0000256" key="9">
    <source>
        <dbReference type="ARBA" id="ARBA00023237"/>
    </source>
</evidence>
<dbReference type="Gene3D" id="2.40.170.20">
    <property type="entry name" value="TonB-dependent receptor, beta-barrel domain"/>
    <property type="match status" value="1"/>
</dbReference>
<dbReference type="PANTHER" id="PTHR30069:SF29">
    <property type="entry name" value="HEMOGLOBIN AND HEMOGLOBIN-HAPTOGLOBIN-BINDING PROTEIN 1-RELATED"/>
    <property type="match status" value="1"/>
</dbReference>
<dbReference type="GO" id="GO:0044718">
    <property type="term" value="P:siderophore transmembrane transport"/>
    <property type="evidence" value="ECO:0007669"/>
    <property type="project" value="TreeGrafter"/>
</dbReference>
<dbReference type="SUPFAM" id="SSF56935">
    <property type="entry name" value="Porins"/>
    <property type="match status" value="1"/>
</dbReference>
<accession>A0A7G5H4N6</accession>
<dbReference type="SUPFAM" id="SSF49464">
    <property type="entry name" value="Carboxypeptidase regulatory domain-like"/>
    <property type="match status" value="1"/>
</dbReference>
<dbReference type="KEGG" id="sfol:H3H32_14860"/>
<dbReference type="InterPro" id="IPR036942">
    <property type="entry name" value="Beta-barrel_TonB_sf"/>
</dbReference>
<keyword evidence="5" id="KW-0732">Signal</keyword>
<evidence type="ECO:0000256" key="5">
    <source>
        <dbReference type="ARBA" id="ARBA00022729"/>
    </source>
</evidence>
<dbReference type="InterPro" id="IPR012910">
    <property type="entry name" value="Plug_dom"/>
</dbReference>
<dbReference type="InterPro" id="IPR037066">
    <property type="entry name" value="Plug_dom_sf"/>
</dbReference>
<dbReference type="Pfam" id="PF07715">
    <property type="entry name" value="Plug"/>
    <property type="match status" value="1"/>
</dbReference>
<dbReference type="Proteomes" id="UP000515369">
    <property type="component" value="Chromosome"/>
</dbReference>
<proteinExistence type="inferred from homology"/>
<evidence type="ECO:0000256" key="6">
    <source>
        <dbReference type="ARBA" id="ARBA00023077"/>
    </source>
</evidence>
<comment type="subcellular location">
    <subcellularLocation>
        <location evidence="1 10">Cell outer membrane</location>
        <topology evidence="1 10">Multi-pass membrane protein</topology>
    </subcellularLocation>
</comment>
<organism evidence="14 15">
    <name type="scientific">Spirosoma foliorum</name>
    <dbReference type="NCBI Taxonomy" id="2710596"/>
    <lineage>
        <taxon>Bacteria</taxon>
        <taxon>Pseudomonadati</taxon>
        <taxon>Bacteroidota</taxon>
        <taxon>Cytophagia</taxon>
        <taxon>Cytophagales</taxon>
        <taxon>Cytophagaceae</taxon>
        <taxon>Spirosoma</taxon>
    </lineage>
</organism>
<dbReference type="PANTHER" id="PTHR30069">
    <property type="entry name" value="TONB-DEPENDENT OUTER MEMBRANE RECEPTOR"/>
    <property type="match status" value="1"/>
</dbReference>
<gene>
    <name evidence="14" type="ORF">H3H32_14860</name>
</gene>
<dbReference type="EMBL" id="CP059732">
    <property type="protein sequence ID" value="QMW06078.1"/>
    <property type="molecule type" value="Genomic_DNA"/>
</dbReference>
<dbReference type="Gene3D" id="2.170.130.10">
    <property type="entry name" value="TonB-dependent receptor, plug domain"/>
    <property type="match status" value="1"/>
</dbReference>
<evidence type="ECO:0000313" key="15">
    <source>
        <dbReference type="Proteomes" id="UP000515369"/>
    </source>
</evidence>
<dbReference type="Pfam" id="PF00593">
    <property type="entry name" value="TonB_dep_Rec_b-barrel"/>
    <property type="match status" value="1"/>
</dbReference>
<dbReference type="InterPro" id="IPR008969">
    <property type="entry name" value="CarboxyPept-like_regulatory"/>
</dbReference>
<protein>
    <submittedName>
        <fullName evidence="14">TonB-dependent receptor</fullName>
    </submittedName>
</protein>
<evidence type="ECO:0000256" key="2">
    <source>
        <dbReference type="ARBA" id="ARBA00022448"/>
    </source>
</evidence>
<dbReference type="InterPro" id="IPR039426">
    <property type="entry name" value="TonB-dep_rcpt-like"/>
</dbReference>
<dbReference type="AlphaFoldDB" id="A0A7G5H4N6"/>
<feature type="domain" description="TonB-dependent receptor-like beta-barrel" evidence="12">
    <location>
        <begin position="323"/>
        <end position="750"/>
    </location>
</feature>
<keyword evidence="7 10" id="KW-0472">Membrane</keyword>